<organism evidence="5 6">
    <name type="scientific">Cordyceps militaris (strain CM01)</name>
    <name type="common">Caterpillar fungus</name>
    <dbReference type="NCBI Taxonomy" id="983644"/>
    <lineage>
        <taxon>Eukaryota</taxon>
        <taxon>Fungi</taxon>
        <taxon>Dikarya</taxon>
        <taxon>Ascomycota</taxon>
        <taxon>Pezizomycotina</taxon>
        <taxon>Sordariomycetes</taxon>
        <taxon>Hypocreomycetidae</taxon>
        <taxon>Hypocreales</taxon>
        <taxon>Cordycipitaceae</taxon>
        <taxon>Cordyceps</taxon>
    </lineage>
</organism>
<keyword evidence="2" id="KW-0472">Membrane</keyword>
<evidence type="ECO:0000256" key="1">
    <source>
        <dbReference type="SAM" id="MobiDB-lite"/>
    </source>
</evidence>
<evidence type="ECO:0000256" key="2">
    <source>
        <dbReference type="SAM" id="Phobius"/>
    </source>
</evidence>
<dbReference type="InParanoid" id="G3JAD6"/>
<keyword evidence="3" id="KW-0732">Signal</keyword>
<dbReference type="eggNOG" id="ENOG502SC3G">
    <property type="taxonomic scope" value="Eukaryota"/>
</dbReference>
<dbReference type="KEGG" id="cmt:CCM_03376"/>
<dbReference type="GeneID" id="18165402"/>
<dbReference type="PANTHER" id="PTHR40622">
    <property type="match status" value="1"/>
</dbReference>
<dbReference type="VEuPathDB" id="FungiDB:CCM_03376"/>
<name>G3JAD6_CORMM</name>
<feature type="region of interest" description="Disordered" evidence="1">
    <location>
        <begin position="296"/>
        <end position="320"/>
    </location>
</feature>
<dbReference type="EMBL" id="JH126400">
    <property type="protein sequence ID" value="EGX95104.1"/>
    <property type="molecule type" value="Genomic_DNA"/>
</dbReference>
<dbReference type="PANTHER" id="PTHR40622:SF1">
    <property type="match status" value="1"/>
</dbReference>
<reference evidence="5 6" key="1">
    <citation type="journal article" date="2011" name="Genome Biol.">
        <title>Genome sequence of the insect pathogenic fungus Cordyceps militaris, a valued traditional Chinese medicine.</title>
        <authorList>
            <person name="Zheng P."/>
            <person name="Xia Y."/>
            <person name="Xiao G."/>
            <person name="Xiong C."/>
            <person name="Hu X."/>
            <person name="Zhang S."/>
            <person name="Zheng H."/>
            <person name="Huang Y."/>
            <person name="Zhou Y."/>
            <person name="Wang S."/>
            <person name="Zhao G.P."/>
            <person name="Liu X."/>
            <person name="St Leger R.J."/>
            <person name="Wang C."/>
        </authorList>
    </citation>
    <scope>NUCLEOTIDE SEQUENCE [LARGE SCALE GENOMIC DNA]</scope>
    <source>
        <strain evidence="5 6">CM01</strain>
    </source>
</reference>
<dbReference type="HOGENOM" id="CLU_038083_0_0_1"/>
<accession>G3JAD6</accession>
<dbReference type="Pfam" id="PF24854">
    <property type="entry name" value="DUF7728"/>
    <property type="match status" value="1"/>
</dbReference>
<dbReference type="InterPro" id="IPR056145">
    <property type="entry name" value="DUF7728"/>
</dbReference>
<proteinExistence type="predicted"/>
<keyword evidence="2" id="KW-1133">Transmembrane helix</keyword>
<dbReference type="OMA" id="CRGKPKC"/>
<feature type="signal peptide" evidence="3">
    <location>
        <begin position="1"/>
        <end position="22"/>
    </location>
</feature>
<feature type="compositionally biased region" description="Basic and acidic residues" evidence="1">
    <location>
        <begin position="296"/>
        <end position="305"/>
    </location>
</feature>
<protein>
    <recommendedName>
        <fullName evidence="4">DUF7728 domain-containing protein</fullName>
    </recommendedName>
</protein>
<feature type="chain" id="PRO_5003445946" description="DUF7728 domain-containing protein" evidence="3">
    <location>
        <begin position="23"/>
        <end position="320"/>
    </location>
</feature>
<dbReference type="Proteomes" id="UP000001610">
    <property type="component" value="Unassembled WGS sequence"/>
</dbReference>
<evidence type="ECO:0000313" key="5">
    <source>
        <dbReference type="EMBL" id="EGX95104.1"/>
    </source>
</evidence>
<keyword evidence="6" id="KW-1185">Reference proteome</keyword>
<dbReference type="OrthoDB" id="5409353at2759"/>
<sequence length="320" mass="35406">MLLRPLALAAIAAAFIIVPEMSENDENIFKALPIQSHGSAFPFGTPKSAFDQSISVPCRGCRGRHTQLRLDFTIEDEKKLLLNGFELYPETDPWGADLQATVVNGHRRPRSKKLGYSLAVYPKAIAEEDKMELIEVDLKIIEVGTRFVDGVPTVKVELIKTPGGNLAMSTVAFDHPVESPCDTIWCRAKELADKLWVQAHRIKNCGKAAVPEPGSEAEPMPPSYSDLHDAGDIKVTEPTITSKKEWRHLMKSVLGHIIMPIFMGVTAGVAIAFLALCIQSIAGRFISFVRGKRRSDRRDESHKATYNEQATSEEKVQLMA</sequence>
<evidence type="ECO:0000313" key="6">
    <source>
        <dbReference type="Proteomes" id="UP000001610"/>
    </source>
</evidence>
<gene>
    <name evidence="5" type="ORF">CCM_03376</name>
</gene>
<feature type="transmembrane region" description="Helical" evidence="2">
    <location>
        <begin position="257"/>
        <end position="286"/>
    </location>
</feature>
<feature type="region of interest" description="Disordered" evidence="1">
    <location>
        <begin position="209"/>
        <end position="228"/>
    </location>
</feature>
<dbReference type="RefSeq" id="XP_006668590.1">
    <property type="nucleotide sequence ID" value="XM_006668527.1"/>
</dbReference>
<dbReference type="AlphaFoldDB" id="G3JAD6"/>
<evidence type="ECO:0000259" key="4">
    <source>
        <dbReference type="Pfam" id="PF24854"/>
    </source>
</evidence>
<keyword evidence="2" id="KW-0812">Transmembrane</keyword>
<evidence type="ECO:0000256" key="3">
    <source>
        <dbReference type="SAM" id="SignalP"/>
    </source>
</evidence>
<feature type="domain" description="DUF7728" evidence="4">
    <location>
        <begin position="65"/>
        <end position="172"/>
    </location>
</feature>